<evidence type="ECO:0000256" key="2">
    <source>
        <dbReference type="SAM" id="SignalP"/>
    </source>
</evidence>
<evidence type="ECO:0000313" key="3">
    <source>
        <dbReference type="EMBL" id="OZI18011.1"/>
    </source>
</evidence>
<comment type="similarity">
    <text evidence="1">Belongs to the UPF0065 (bug) family.</text>
</comment>
<evidence type="ECO:0000313" key="4">
    <source>
        <dbReference type="Proteomes" id="UP000216947"/>
    </source>
</evidence>
<gene>
    <name evidence="3" type="ORF">CAL19_13110</name>
</gene>
<dbReference type="CDD" id="cd13578">
    <property type="entry name" value="PBP2_Bug27"/>
    <property type="match status" value="1"/>
</dbReference>
<evidence type="ECO:0000256" key="1">
    <source>
        <dbReference type="ARBA" id="ARBA00006987"/>
    </source>
</evidence>
<reference evidence="4" key="1">
    <citation type="submission" date="2017-05" db="EMBL/GenBank/DDBJ databases">
        <title>Complete and WGS of Bordetella genogroups.</title>
        <authorList>
            <person name="Spilker T."/>
            <person name="Lipuma J."/>
        </authorList>
    </citation>
    <scope>NUCLEOTIDE SEQUENCE [LARGE SCALE GENOMIC DNA]</scope>
    <source>
        <strain evidence="4">AU18089</strain>
    </source>
</reference>
<sequence length="330" mass="34684">MYTPVRAWARALATVTLAALAAPALSQDANWPQRPVRLVVGFVPGGGTDVSARIVAAKLSDVLGQQVVVENKPGASGLIAADYVAKSDPDGYTLLLANMQSTVAAPQVIKGNIDSIDHFTPVRYIGSVPNVLIVNPAKRNYASVQELVNDARAKPKQLVYASSGLGGPQHLSAERFSQIAGVQMEHVPYKGSGQAMTDLLGGVVDMNFDTLPGAIGQIQAGKLRPLAVTSAQRAKRLPDVPTLEEAGVKGMDILQWYAVLAPAKLPAPILEKLDDALSTTLADAEVAGKLADQGMDLGGGPDSPAAFASYLQDEWQKYAKITKSLGLTPQ</sequence>
<dbReference type="Pfam" id="PF03401">
    <property type="entry name" value="TctC"/>
    <property type="match status" value="1"/>
</dbReference>
<dbReference type="Proteomes" id="UP000216947">
    <property type="component" value="Unassembled WGS sequence"/>
</dbReference>
<dbReference type="InterPro" id="IPR042100">
    <property type="entry name" value="Bug_dom1"/>
</dbReference>
<dbReference type="Gene3D" id="3.40.190.10">
    <property type="entry name" value="Periplasmic binding protein-like II"/>
    <property type="match status" value="1"/>
</dbReference>
<dbReference type="PANTHER" id="PTHR42928:SF5">
    <property type="entry name" value="BLR1237 PROTEIN"/>
    <property type="match status" value="1"/>
</dbReference>
<dbReference type="Gene3D" id="3.40.190.150">
    <property type="entry name" value="Bordetella uptake gene, domain 1"/>
    <property type="match status" value="1"/>
</dbReference>
<keyword evidence="4" id="KW-1185">Reference proteome</keyword>
<protein>
    <submittedName>
        <fullName evidence="3">ABC transporter substrate-binding protein</fullName>
    </submittedName>
</protein>
<dbReference type="PIRSF" id="PIRSF017082">
    <property type="entry name" value="YflP"/>
    <property type="match status" value="1"/>
</dbReference>
<dbReference type="EMBL" id="NEVK01000006">
    <property type="protein sequence ID" value="OZI18011.1"/>
    <property type="molecule type" value="Genomic_DNA"/>
</dbReference>
<dbReference type="SUPFAM" id="SSF53850">
    <property type="entry name" value="Periplasmic binding protein-like II"/>
    <property type="match status" value="1"/>
</dbReference>
<dbReference type="PANTHER" id="PTHR42928">
    <property type="entry name" value="TRICARBOXYLATE-BINDING PROTEIN"/>
    <property type="match status" value="1"/>
</dbReference>
<name>A0A261QZ70_9BORD</name>
<proteinExistence type="inferred from homology"/>
<keyword evidence="2" id="KW-0732">Signal</keyword>
<organism evidence="3 4">
    <name type="scientific">Bordetella genomosp. 7</name>
    <dbReference type="NCBI Taxonomy" id="1416805"/>
    <lineage>
        <taxon>Bacteria</taxon>
        <taxon>Pseudomonadati</taxon>
        <taxon>Pseudomonadota</taxon>
        <taxon>Betaproteobacteria</taxon>
        <taxon>Burkholderiales</taxon>
        <taxon>Alcaligenaceae</taxon>
        <taxon>Bordetella</taxon>
    </lineage>
</organism>
<comment type="caution">
    <text evidence="3">The sequence shown here is derived from an EMBL/GenBank/DDBJ whole genome shotgun (WGS) entry which is preliminary data.</text>
</comment>
<feature type="chain" id="PRO_5012469868" evidence="2">
    <location>
        <begin position="22"/>
        <end position="330"/>
    </location>
</feature>
<feature type="signal peptide" evidence="2">
    <location>
        <begin position="1"/>
        <end position="21"/>
    </location>
</feature>
<dbReference type="RefSeq" id="WP_026640084.1">
    <property type="nucleotide sequence ID" value="NZ_NEVK01000006.1"/>
</dbReference>
<dbReference type="InterPro" id="IPR005064">
    <property type="entry name" value="BUG"/>
</dbReference>
<dbReference type="AlphaFoldDB" id="A0A261QZ70"/>
<accession>A0A261QZ70</accession>